<dbReference type="Pfam" id="PF00756">
    <property type="entry name" value="Esterase"/>
    <property type="match status" value="1"/>
</dbReference>
<dbReference type="OrthoDB" id="9784036at2"/>
<dbReference type="RefSeq" id="WP_110476617.1">
    <property type="nucleotide sequence ID" value="NZ_BMWQ01000022.1"/>
</dbReference>
<reference evidence="1 2" key="1">
    <citation type="submission" date="2018-06" db="EMBL/GenBank/DDBJ databases">
        <title>Genomic Encyclopedia of Type Strains, Phase III (KMG-III): the genomes of soil and plant-associated and newly described type strains.</title>
        <authorList>
            <person name="Whitman W."/>
        </authorList>
    </citation>
    <scope>NUCLEOTIDE SEQUENCE [LARGE SCALE GENOMIC DNA]</scope>
    <source>
        <strain evidence="1 2">CECT 7945</strain>
    </source>
</reference>
<proteinExistence type="predicted"/>
<evidence type="ECO:0000313" key="1">
    <source>
        <dbReference type="EMBL" id="PYE78772.1"/>
    </source>
</evidence>
<dbReference type="SUPFAM" id="SSF53474">
    <property type="entry name" value="alpha/beta-Hydrolases"/>
    <property type="match status" value="1"/>
</dbReference>
<protein>
    <submittedName>
        <fullName evidence="1">Putative esterase</fullName>
    </submittedName>
</protein>
<organism evidence="1 2">
    <name type="scientific">Winogradskyella epiphytica</name>
    <dbReference type="NCBI Taxonomy" id="262005"/>
    <lineage>
        <taxon>Bacteria</taxon>
        <taxon>Pseudomonadati</taxon>
        <taxon>Bacteroidota</taxon>
        <taxon>Flavobacteriia</taxon>
        <taxon>Flavobacteriales</taxon>
        <taxon>Flavobacteriaceae</taxon>
        <taxon>Winogradskyella</taxon>
    </lineage>
</organism>
<keyword evidence="2" id="KW-1185">Reference proteome</keyword>
<evidence type="ECO:0000313" key="2">
    <source>
        <dbReference type="Proteomes" id="UP000248054"/>
    </source>
</evidence>
<dbReference type="InterPro" id="IPR029058">
    <property type="entry name" value="AB_hydrolase_fold"/>
</dbReference>
<dbReference type="EMBL" id="QJTD01000021">
    <property type="protein sequence ID" value="PYE78772.1"/>
    <property type="molecule type" value="Genomic_DNA"/>
</dbReference>
<sequence>MKNINFLILFIISSITYGQEIDTISFYSKAFNEERTVYIHKPEFYKYKSESVKLPVIYLLDGQHEWFVNPLLSDIQYLQYTHEIPNAIVVVIPHKNRNKECGIVDLTTELPLDAFITKELDKALLKYNPSDIKVIIGHSFSASFSLYSYYNHPDYYNFVIANTPLDEMELLVNSFQENNEIEKGNISISIGGIANSKDYHHRKKYNELKEKYPAFFNSINVFEANYSAHNAVPIVSTPTLITRIFESFNNRYSNIAKVNDEYKLISVPETPEKEVEKIILASKIGTSFYPPEIAEINGIASRYWNSEFDDLTIEVYKLGIEYYPNYYEFYLSLYELTYNKDKVQSRKYLEKAEFLLKTVESSLKGKSKIIEEIKTEKIKNGW</sequence>
<comment type="caution">
    <text evidence="1">The sequence shown here is derived from an EMBL/GenBank/DDBJ whole genome shotgun (WGS) entry which is preliminary data.</text>
</comment>
<gene>
    <name evidence="1" type="ORF">DFQ11_1211</name>
</gene>
<name>A0A2V4Y9Y2_9FLAO</name>
<dbReference type="Proteomes" id="UP000248054">
    <property type="component" value="Unassembled WGS sequence"/>
</dbReference>
<dbReference type="Gene3D" id="3.40.50.1820">
    <property type="entry name" value="alpha/beta hydrolase"/>
    <property type="match status" value="1"/>
</dbReference>
<dbReference type="AlphaFoldDB" id="A0A2V4Y9Y2"/>
<dbReference type="InterPro" id="IPR000801">
    <property type="entry name" value="Esterase-like"/>
</dbReference>
<accession>A0A2V4Y9Y2</accession>